<name>A0A917DYW9_9BACL</name>
<feature type="region of interest" description="Disordered" evidence="6">
    <location>
        <begin position="27"/>
        <end position="61"/>
    </location>
</feature>
<keyword evidence="9" id="KW-1185">Reference proteome</keyword>
<keyword evidence="4" id="KW-0564">Palmitate</keyword>
<keyword evidence="3" id="KW-0472">Membrane</keyword>
<evidence type="ECO:0000313" key="9">
    <source>
        <dbReference type="Proteomes" id="UP000612456"/>
    </source>
</evidence>
<keyword evidence="5" id="KW-0449">Lipoprotein</keyword>
<dbReference type="RefSeq" id="WP_188995999.1">
    <property type="nucleotide sequence ID" value="NZ_BMHP01000003.1"/>
</dbReference>
<proteinExistence type="predicted"/>
<dbReference type="SUPFAM" id="SSF53850">
    <property type="entry name" value="Periplasmic binding protein-like II"/>
    <property type="match status" value="1"/>
</dbReference>
<gene>
    <name evidence="8" type="ORF">GCM10010911_49760</name>
</gene>
<dbReference type="InterPro" id="IPR006059">
    <property type="entry name" value="SBP"/>
</dbReference>
<evidence type="ECO:0000256" key="6">
    <source>
        <dbReference type="SAM" id="MobiDB-lite"/>
    </source>
</evidence>
<dbReference type="PROSITE" id="PS51257">
    <property type="entry name" value="PROKAR_LIPOPROTEIN"/>
    <property type="match status" value="1"/>
</dbReference>
<evidence type="ECO:0000256" key="1">
    <source>
        <dbReference type="ARBA" id="ARBA00022475"/>
    </source>
</evidence>
<sequence length="562" mass="62139">MKTTRSIAIVVLLSIMIMSLLSACSGNGDNKPGSSDTPQANEGESGSKDAQVADPLGKFDPPIEVTVIRPYDENTKFVEGDSAEDNEWTRAYAERLGINVKFKWTLQGGGYTEKLNVSIASDDLADIMVVNSSQLNQMAEAGQLADLKESFDLQATEFVKEQFNADGGISLKSATFDGKLLGIPRIGSDIDEVPLLWVRMDWLKKLNLPEPKTIADVLAISKAFTNNDPDGNNKADTYGMALSKDLNGGFPGFEGFLNGYHAQFNMWIKDESGQIVNSNIQPEMKTALAELQRMYKDKEIDREFGTKDGNKVAEQVTSGKIGMYYGLMWTPLWPLQGGKDLDPGMEWKSFPLPSIDGTQAKAQIPFPVGQYYVVRKDAAHPEAAVKMLNLFFDTSFDKGTELDTYGTTPDGIEAFKHAIIAGAPMTSNMDKYKQISYALDNNNDLSQMKDYIKTDFAAVKSYLDGDPKGWGMYNVFGKGSSFSVIEKYVAEDVLLRSEFFGAPTPTMVEKNSTLESLLKETFTKIIMGGASIDEFDKFTKNWKKLGGDQITKEVNEWYAKQD</sequence>
<dbReference type="AlphaFoldDB" id="A0A917DYW9"/>
<keyword evidence="1" id="KW-1003">Cell membrane</keyword>
<dbReference type="EMBL" id="BMHP01000003">
    <property type="protein sequence ID" value="GGD85375.1"/>
    <property type="molecule type" value="Genomic_DNA"/>
</dbReference>
<evidence type="ECO:0000256" key="7">
    <source>
        <dbReference type="SAM" id="SignalP"/>
    </source>
</evidence>
<dbReference type="PANTHER" id="PTHR43649:SF33">
    <property type="entry name" value="POLYGALACTURONAN_RHAMNOGALACTURONAN-BINDING PROTEIN YTCQ"/>
    <property type="match status" value="1"/>
</dbReference>
<reference evidence="8" key="2">
    <citation type="submission" date="2020-09" db="EMBL/GenBank/DDBJ databases">
        <authorList>
            <person name="Sun Q."/>
            <person name="Zhou Y."/>
        </authorList>
    </citation>
    <scope>NUCLEOTIDE SEQUENCE</scope>
    <source>
        <strain evidence="8">CGMCC 1.15178</strain>
    </source>
</reference>
<keyword evidence="2 7" id="KW-0732">Signal</keyword>
<dbReference type="InterPro" id="IPR050490">
    <property type="entry name" value="Bact_solute-bd_prot1"/>
</dbReference>
<comment type="caution">
    <text evidence="8">The sequence shown here is derived from an EMBL/GenBank/DDBJ whole genome shotgun (WGS) entry which is preliminary data.</text>
</comment>
<organism evidence="8 9">
    <name type="scientific">Paenibacillus nasutitermitis</name>
    <dbReference type="NCBI Taxonomy" id="1652958"/>
    <lineage>
        <taxon>Bacteria</taxon>
        <taxon>Bacillati</taxon>
        <taxon>Bacillota</taxon>
        <taxon>Bacilli</taxon>
        <taxon>Bacillales</taxon>
        <taxon>Paenibacillaceae</taxon>
        <taxon>Paenibacillus</taxon>
    </lineage>
</organism>
<dbReference type="Proteomes" id="UP000612456">
    <property type="component" value="Unassembled WGS sequence"/>
</dbReference>
<accession>A0A917DYW9</accession>
<dbReference type="CDD" id="cd13580">
    <property type="entry name" value="PBP2_AlgQ_like_1"/>
    <property type="match status" value="1"/>
</dbReference>
<evidence type="ECO:0000256" key="5">
    <source>
        <dbReference type="ARBA" id="ARBA00023288"/>
    </source>
</evidence>
<evidence type="ECO:0000256" key="3">
    <source>
        <dbReference type="ARBA" id="ARBA00023136"/>
    </source>
</evidence>
<reference evidence="8" key="1">
    <citation type="journal article" date="2014" name="Int. J. Syst. Evol. Microbiol.">
        <title>Complete genome sequence of Corynebacterium casei LMG S-19264T (=DSM 44701T), isolated from a smear-ripened cheese.</title>
        <authorList>
            <consortium name="US DOE Joint Genome Institute (JGI-PGF)"/>
            <person name="Walter F."/>
            <person name="Albersmeier A."/>
            <person name="Kalinowski J."/>
            <person name="Ruckert C."/>
        </authorList>
    </citation>
    <scope>NUCLEOTIDE SEQUENCE</scope>
    <source>
        <strain evidence="8">CGMCC 1.15178</strain>
    </source>
</reference>
<dbReference type="Pfam" id="PF01547">
    <property type="entry name" value="SBP_bac_1"/>
    <property type="match status" value="1"/>
</dbReference>
<dbReference type="PANTHER" id="PTHR43649">
    <property type="entry name" value="ARABINOSE-BINDING PROTEIN-RELATED"/>
    <property type="match status" value="1"/>
</dbReference>
<dbReference type="Gene3D" id="3.40.190.10">
    <property type="entry name" value="Periplasmic binding protein-like II"/>
    <property type="match status" value="3"/>
</dbReference>
<feature type="chain" id="PRO_5036719361" evidence="7">
    <location>
        <begin position="24"/>
        <end position="562"/>
    </location>
</feature>
<feature type="compositionally biased region" description="Polar residues" evidence="6">
    <location>
        <begin position="27"/>
        <end position="44"/>
    </location>
</feature>
<evidence type="ECO:0000256" key="2">
    <source>
        <dbReference type="ARBA" id="ARBA00022729"/>
    </source>
</evidence>
<evidence type="ECO:0000313" key="8">
    <source>
        <dbReference type="EMBL" id="GGD85375.1"/>
    </source>
</evidence>
<evidence type="ECO:0000256" key="4">
    <source>
        <dbReference type="ARBA" id="ARBA00023139"/>
    </source>
</evidence>
<feature type="signal peptide" evidence="7">
    <location>
        <begin position="1"/>
        <end position="23"/>
    </location>
</feature>
<protein>
    <submittedName>
        <fullName evidence="8">Sugar ABC transporter substrate-binding protein</fullName>
    </submittedName>
</protein>